<feature type="compositionally biased region" description="Pro residues" evidence="3">
    <location>
        <begin position="50"/>
        <end position="60"/>
    </location>
</feature>
<dbReference type="AlphaFoldDB" id="A0AAV9D7C8"/>
<feature type="compositionally biased region" description="Polar residues" evidence="3">
    <location>
        <begin position="1"/>
        <end position="15"/>
    </location>
</feature>
<proteinExistence type="predicted"/>
<feature type="transmembrane region" description="Helical" evidence="4">
    <location>
        <begin position="74"/>
        <end position="103"/>
    </location>
</feature>
<evidence type="ECO:0000256" key="4">
    <source>
        <dbReference type="SAM" id="Phobius"/>
    </source>
</evidence>
<feature type="region of interest" description="Disordered" evidence="3">
    <location>
        <begin position="1"/>
        <end position="60"/>
    </location>
</feature>
<evidence type="ECO:0000256" key="3">
    <source>
        <dbReference type="SAM" id="MobiDB-lite"/>
    </source>
</evidence>
<name>A0AAV9D7C8_ACOCL</name>
<dbReference type="GO" id="GO:0098542">
    <property type="term" value="P:defense response to other organism"/>
    <property type="evidence" value="ECO:0007669"/>
    <property type="project" value="InterPro"/>
</dbReference>
<comment type="caution">
    <text evidence="5">The sequence shown here is derived from an EMBL/GenBank/DDBJ whole genome shotgun (WGS) entry which is preliminary data.</text>
</comment>
<keyword evidence="4" id="KW-1133">Transmembrane helix</keyword>
<dbReference type="PANTHER" id="PTHR31234">
    <property type="entry name" value="LATE EMBRYOGENESIS ABUNDANT (LEA) HYDROXYPROLINE-RICH GLYCOPROTEIN FAMILY"/>
    <property type="match status" value="1"/>
</dbReference>
<dbReference type="Proteomes" id="UP001180020">
    <property type="component" value="Unassembled WGS sequence"/>
</dbReference>
<dbReference type="EMBL" id="JAUJYO010000015">
    <property type="protein sequence ID" value="KAK1296789.1"/>
    <property type="molecule type" value="Genomic_DNA"/>
</dbReference>
<gene>
    <name evidence="5" type="ORF">QJS10_CPB15g01123</name>
</gene>
<dbReference type="PANTHER" id="PTHR31234:SF42">
    <property type="entry name" value="LATE EMBRYOGENESIS ABUNDANT (LEA) HYDROXYPROLINE-RICH GLYCOPROTEIN FAMILY"/>
    <property type="match status" value="1"/>
</dbReference>
<organism evidence="5 6">
    <name type="scientific">Acorus calamus</name>
    <name type="common">Sweet flag</name>
    <dbReference type="NCBI Taxonomy" id="4465"/>
    <lineage>
        <taxon>Eukaryota</taxon>
        <taxon>Viridiplantae</taxon>
        <taxon>Streptophyta</taxon>
        <taxon>Embryophyta</taxon>
        <taxon>Tracheophyta</taxon>
        <taxon>Spermatophyta</taxon>
        <taxon>Magnoliopsida</taxon>
        <taxon>Liliopsida</taxon>
        <taxon>Acoraceae</taxon>
        <taxon>Acorus</taxon>
    </lineage>
</organism>
<evidence type="ECO:0000256" key="1">
    <source>
        <dbReference type="ARBA" id="ARBA00004370"/>
    </source>
</evidence>
<keyword evidence="6" id="KW-1185">Reference proteome</keyword>
<reference evidence="5" key="1">
    <citation type="journal article" date="2023" name="Nat. Commun.">
        <title>Diploid and tetraploid genomes of Acorus and the evolution of monocots.</title>
        <authorList>
            <person name="Ma L."/>
            <person name="Liu K.W."/>
            <person name="Li Z."/>
            <person name="Hsiao Y.Y."/>
            <person name="Qi Y."/>
            <person name="Fu T."/>
            <person name="Tang G.D."/>
            <person name="Zhang D."/>
            <person name="Sun W.H."/>
            <person name="Liu D.K."/>
            <person name="Li Y."/>
            <person name="Chen G.Z."/>
            <person name="Liu X.D."/>
            <person name="Liao X.Y."/>
            <person name="Jiang Y.T."/>
            <person name="Yu X."/>
            <person name="Hao Y."/>
            <person name="Huang J."/>
            <person name="Zhao X.W."/>
            <person name="Ke S."/>
            <person name="Chen Y.Y."/>
            <person name="Wu W.L."/>
            <person name="Hsu J.L."/>
            <person name="Lin Y.F."/>
            <person name="Huang M.D."/>
            <person name="Li C.Y."/>
            <person name="Huang L."/>
            <person name="Wang Z.W."/>
            <person name="Zhao X."/>
            <person name="Zhong W.Y."/>
            <person name="Peng D.H."/>
            <person name="Ahmad S."/>
            <person name="Lan S."/>
            <person name="Zhang J.S."/>
            <person name="Tsai W.C."/>
            <person name="Van de Peer Y."/>
            <person name="Liu Z.J."/>
        </authorList>
    </citation>
    <scope>NUCLEOTIDE SEQUENCE</scope>
    <source>
        <strain evidence="5">CP</strain>
    </source>
</reference>
<accession>A0AAV9D7C8</accession>
<keyword evidence="4" id="KW-0812">Transmembrane</keyword>
<keyword evidence="2 4" id="KW-0472">Membrane</keyword>
<comment type="subcellular location">
    <subcellularLocation>
        <location evidence="1">Membrane</location>
    </subcellularLocation>
</comment>
<evidence type="ECO:0008006" key="7">
    <source>
        <dbReference type="Google" id="ProtNLM"/>
    </source>
</evidence>
<dbReference type="GO" id="GO:0005886">
    <property type="term" value="C:plasma membrane"/>
    <property type="evidence" value="ECO:0007669"/>
    <property type="project" value="TreeGrafter"/>
</dbReference>
<reference evidence="5" key="2">
    <citation type="submission" date="2023-06" db="EMBL/GenBank/DDBJ databases">
        <authorList>
            <person name="Ma L."/>
            <person name="Liu K.-W."/>
            <person name="Li Z."/>
            <person name="Hsiao Y.-Y."/>
            <person name="Qi Y."/>
            <person name="Fu T."/>
            <person name="Tang G."/>
            <person name="Zhang D."/>
            <person name="Sun W.-H."/>
            <person name="Liu D.-K."/>
            <person name="Li Y."/>
            <person name="Chen G.-Z."/>
            <person name="Liu X.-D."/>
            <person name="Liao X.-Y."/>
            <person name="Jiang Y.-T."/>
            <person name="Yu X."/>
            <person name="Hao Y."/>
            <person name="Huang J."/>
            <person name="Zhao X.-W."/>
            <person name="Ke S."/>
            <person name="Chen Y.-Y."/>
            <person name="Wu W.-L."/>
            <person name="Hsu J.-L."/>
            <person name="Lin Y.-F."/>
            <person name="Huang M.-D."/>
            <person name="Li C.-Y."/>
            <person name="Huang L."/>
            <person name="Wang Z.-W."/>
            <person name="Zhao X."/>
            <person name="Zhong W.-Y."/>
            <person name="Peng D.-H."/>
            <person name="Ahmad S."/>
            <person name="Lan S."/>
            <person name="Zhang J.-S."/>
            <person name="Tsai W.-C."/>
            <person name="Van De Peer Y."/>
            <person name="Liu Z.-J."/>
        </authorList>
    </citation>
    <scope>NUCLEOTIDE SEQUENCE</scope>
    <source>
        <strain evidence="5">CP</strain>
        <tissue evidence="5">Leaves</tissue>
    </source>
</reference>
<protein>
    <recommendedName>
        <fullName evidence="7">Late embryogenesis abundant protein LEA-2 subgroup domain-containing protein</fullName>
    </recommendedName>
</protein>
<evidence type="ECO:0000313" key="5">
    <source>
        <dbReference type="EMBL" id="KAK1296789.1"/>
    </source>
</evidence>
<evidence type="ECO:0000313" key="6">
    <source>
        <dbReference type="Proteomes" id="UP001180020"/>
    </source>
</evidence>
<sequence>MKTNKYTHPFTSSSNTPPKMPPHTTPTSTFQLHHPPIQPSKQMKPKLLALPPPPPPPPPPPLKLLRPTRKTNPLVWCGAFACIIFSLLLILSGVAIIIVFVVIKPRIPSFDVTGASLNGLYIDSPEYLNADFTLLANFSNPNRRIDVRFEHLSIDLYFYDSLISARALSPLTLRGGEGKLETVHMVASEVYLSPELAMELRRQVGTNRVVYGIRGTFRVKASIGLMRFSYWLYSRCQIEMTGPPTGVLVARRCKTRRS</sequence>
<dbReference type="InterPro" id="IPR044839">
    <property type="entry name" value="NDR1-like"/>
</dbReference>
<evidence type="ECO:0000256" key="2">
    <source>
        <dbReference type="ARBA" id="ARBA00023136"/>
    </source>
</evidence>